<accession>A0AAN9YFL7</accession>
<dbReference type="AlphaFoldDB" id="A0AAN9YFL7"/>
<organism evidence="1 2">
    <name type="scientific">Cytospora paraplurivora</name>
    <dbReference type="NCBI Taxonomy" id="2898453"/>
    <lineage>
        <taxon>Eukaryota</taxon>
        <taxon>Fungi</taxon>
        <taxon>Dikarya</taxon>
        <taxon>Ascomycota</taxon>
        <taxon>Pezizomycotina</taxon>
        <taxon>Sordariomycetes</taxon>
        <taxon>Sordariomycetidae</taxon>
        <taxon>Diaporthales</taxon>
        <taxon>Cytosporaceae</taxon>
        <taxon>Cytospora</taxon>
    </lineage>
</organism>
<gene>
    <name evidence="1" type="ORF">SLS53_005644</name>
</gene>
<dbReference type="Pfam" id="PF09351">
    <property type="entry name" value="DUF1993"/>
    <property type="match status" value="1"/>
</dbReference>
<protein>
    <submittedName>
        <fullName evidence="1">Uncharacterized protein</fullName>
    </submittedName>
</protein>
<dbReference type="PANTHER" id="PTHR36922">
    <property type="entry name" value="BLL2446 PROTEIN"/>
    <property type="match status" value="1"/>
</dbReference>
<dbReference type="InterPro" id="IPR034660">
    <property type="entry name" value="DinB/YfiT-like"/>
</dbReference>
<dbReference type="EMBL" id="JAJSPL020000022">
    <property type="protein sequence ID" value="KAK7739677.1"/>
    <property type="molecule type" value="Genomic_DNA"/>
</dbReference>
<dbReference type="SUPFAM" id="SSF109854">
    <property type="entry name" value="DinB/YfiT-like putative metalloenzymes"/>
    <property type="match status" value="1"/>
</dbReference>
<dbReference type="PANTHER" id="PTHR36922:SF1">
    <property type="entry name" value="DUF1993 DOMAIN-CONTAINING PROTEIN"/>
    <property type="match status" value="1"/>
</dbReference>
<dbReference type="Proteomes" id="UP001320245">
    <property type="component" value="Unassembled WGS sequence"/>
</dbReference>
<proteinExistence type="predicted"/>
<keyword evidence="2" id="KW-1185">Reference proteome</keyword>
<comment type="caution">
    <text evidence="1">The sequence shown here is derived from an EMBL/GenBank/DDBJ whole genome shotgun (WGS) entry which is preliminary data.</text>
</comment>
<sequence>MTGITFYDAYFPTLTRIFKSFEAVLTKAQVHAKENGIDVDTEYAPARLYEDMLPLTFQVHVASSQIRAVLRSLTDMVIEEPKHRLTTFDHLFAAIKGTRERLETVNPKDINGKEDQEKEL</sequence>
<evidence type="ECO:0000313" key="1">
    <source>
        <dbReference type="EMBL" id="KAK7739677.1"/>
    </source>
</evidence>
<dbReference type="Gene3D" id="1.20.120.450">
    <property type="entry name" value="dinb family like domain"/>
    <property type="match status" value="1"/>
</dbReference>
<dbReference type="InterPro" id="IPR018531">
    <property type="entry name" value="DUF1993"/>
</dbReference>
<evidence type="ECO:0000313" key="2">
    <source>
        <dbReference type="Proteomes" id="UP001320245"/>
    </source>
</evidence>
<name>A0AAN9YFL7_9PEZI</name>
<reference evidence="1 2" key="1">
    <citation type="journal article" date="2023" name="PLoS ONE">
        <title>Cytospora paraplurivora sp. nov. isolated from orchards with fruit tree decline syndrome in Ontario, Canada.</title>
        <authorList>
            <person name="Ilyukhin E."/>
            <person name="Nguyen H.D.T."/>
            <person name="Castle A.J."/>
            <person name="Ellouze W."/>
        </authorList>
    </citation>
    <scope>NUCLEOTIDE SEQUENCE [LARGE SCALE GENOMIC DNA]</scope>
    <source>
        <strain evidence="1 2">FDS-564</strain>
    </source>
</reference>